<dbReference type="GeneID" id="87954917"/>
<organism evidence="1 2">
    <name type="scientific">Kwoniella shivajii</name>
    <dbReference type="NCBI Taxonomy" id="564305"/>
    <lineage>
        <taxon>Eukaryota</taxon>
        <taxon>Fungi</taxon>
        <taxon>Dikarya</taxon>
        <taxon>Basidiomycota</taxon>
        <taxon>Agaricomycotina</taxon>
        <taxon>Tremellomycetes</taxon>
        <taxon>Tremellales</taxon>
        <taxon>Cryptococcaceae</taxon>
        <taxon>Kwoniella</taxon>
    </lineage>
</organism>
<accession>A0ABZ1CW16</accession>
<keyword evidence="2" id="KW-1185">Reference proteome</keyword>
<gene>
    <name evidence="1" type="ORF">IL334_002786</name>
</gene>
<dbReference type="EMBL" id="CP141883">
    <property type="protein sequence ID" value="WRT65835.1"/>
    <property type="molecule type" value="Genomic_DNA"/>
</dbReference>
<proteinExistence type="predicted"/>
<dbReference type="Proteomes" id="UP001329825">
    <property type="component" value="Chromosome 3"/>
</dbReference>
<reference evidence="1 2" key="1">
    <citation type="submission" date="2024-01" db="EMBL/GenBank/DDBJ databases">
        <title>Comparative genomics of Cryptococcus and Kwoniella reveals pathogenesis evolution and contrasting modes of karyotype evolution via chromosome fusion or intercentromeric recombination.</title>
        <authorList>
            <person name="Coelho M.A."/>
            <person name="David-Palma M."/>
            <person name="Shea T."/>
            <person name="Bowers K."/>
            <person name="McGinley-Smith S."/>
            <person name="Mohammad A.W."/>
            <person name="Gnirke A."/>
            <person name="Yurkov A.M."/>
            <person name="Nowrousian M."/>
            <person name="Sun S."/>
            <person name="Cuomo C.A."/>
            <person name="Heitman J."/>
        </authorList>
    </citation>
    <scope>NUCLEOTIDE SEQUENCE [LARGE SCALE GENOMIC DNA]</scope>
    <source>
        <strain evidence="1">CBS 11374</strain>
    </source>
</reference>
<evidence type="ECO:0000313" key="2">
    <source>
        <dbReference type="Proteomes" id="UP001329825"/>
    </source>
</evidence>
<protein>
    <submittedName>
        <fullName evidence="1">Uncharacterized protein</fullName>
    </submittedName>
</protein>
<name>A0ABZ1CW16_9TREE</name>
<dbReference type="RefSeq" id="XP_062790575.1">
    <property type="nucleotide sequence ID" value="XM_062934524.1"/>
</dbReference>
<evidence type="ECO:0000313" key="1">
    <source>
        <dbReference type="EMBL" id="WRT65835.1"/>
    </source>
</evidence>
<sequence>MSSTIENALELVDKLHRWPEYSITKQIVNIRLNGTVDMIEGWERMRIEAGGIENSEVFERYRESKSNYVDNVIKDEESSILQTDAKGRPYIDVSSIDRKKTTSFLNDFTFSNPGIARYKPNYDHKIPYNDKYPKLKHGVAKMVAIRTVQGLNSNAGVDRWIQYIAPAMSHLLSMYPQGVQVKKSKWPHARWGGDLAAQMVAYHHPNEVDTEKIGLSVTQRRQRDATCDQPSIGLSKDAKSGHKLTLYLPRKTIFYPGSRQFLLSRILTSIRSEEPPMIDQNEQSMFDAPKLKNEELKGLPKTERELAERGFRWFTWLCWEVGRLGKKGLTYEQWEELFLKVMPACLKATLQAQQRHWSDRWFYFRKIQALASQPLGENRLRLEVRKAAFEGKEDNWDTRQAIGIEFRGLSERQIARYNNWLNEKYANCRSIWVTLVGFALFFELSCAYEYSWLLPTVCDHEKMDKEHLCTECESKDILCAELIPGRGALCQDCLSSIIKENDDDYLAWYSDMLSAQLSGEGESAVYTAAIVKYRSYKRRVNNLGDKGHLAICKEDAVKVAVSSWSDKRGEVSDQVFGMGPLGQLSRHAGQVNRLLRPSVVRGSRAVVHNDKTYLFHPDDLVPTVAAAGILAGPNSLASVLLLAYAGRLTQSRWKTIMSAIDIGDHQKILTILQRIDNELEDLHQIQSGIPYRLSSIARTSPCRLLPTIRQLQDQLDKLNIVRGPHSDHKQKGSSKSANQ</sequence>